<comment type="pathway">
    <text evidence="5">Amino-sugar metabolism; 1,6-anhydro-N-acetylmuramate degradation.</text>
</comment>
<dbReference type="UniPathway" id="UPA00342"/>
<reference evidence="14 15" key="1">
    <citation type="submission" date="2013-06" db="EMBL/GenBank/DDBJ databases">
        <title>Whole genome shotgun sequence of Bacillus selenatarsenatis SF-1.</title>
        <authorList>
            <person name="Kuroda M."/>
            <person name="Sei K."/>
            <person name="Yamashita M."/>
            <person name="Ike M."/>
        </authorList>
    </citation>
    <scope>NUCLEOTIDE SEQUENCE [LARGE SCALE GENOMIC DNA]</scope>
    <source>
        <strain evidence="14 15">SF-1</strain>
    </source>
</reference>
<dbReference type="NCBIfam" id="NF009222">
    <property type="entry name" value="PRK12570.1"/>
    <property type="match status" value="1"/>
</dbReference>
<evidence type="ECO:0000256" key="1">
    <source>
        <dbReference type="ARBA" id="ARBA00011738"/>
    </source>
</evidence>
<evidence type="ECO:0000256" key="10">
    <source>
        <dbReference type="ARBA" id="ARBA00077905"/>
    </source>
</evidence>
<dbReference type="GO" id="GO:0016835">
    <property type="term" value="F:carbon-oxygen lyase activity"/>
    <property type="evidence" value="ECO:0007669"/>
    <property type="project" value="UniProtKB-UniRule"/>
</dbReference>
<evidence type="ECO:0000256" key="6">
    <source>
        <dbReference type="ARBA" id="ARBA00060672"/>
    </source>
</evidence>
<feature type="domain" description="SIS" evidence="13">
    <location>
        <begin position="55"/>
        <end position="218"/>
    </location>
</feature>
<evidence type="ECO:0000313" key="14">
    <source>
        <dbReference type="EMBL" id="GAM15817.1"/>
    </source>
</evidence>
<dbReference type="Pfam" id="PF20741">
    <property type="entry name" value="GKRP-like_C"/>
    <property type="match status" value="1"/>
</dbReference>
<evidence type="ECO:0000256" key="5">
    <source>
        <dbReference type="ARBA" id="ARBA00060595"/>
    </source>
</evidence>
<dbReference type="FunFam" id="3.40.50.10490:FF:000014">
    <property type="entry name" value="N-acetylmuramic acid 6-phosphate etherase"/>
    <property type="match status" value="1"/>
</dbReference>
<dbReference type="InterPro" id="IPR005488">
    <property type="entry name" value="Etherase_MurQ"/>
</dbReference>
<dbReference type="PANTHER" id="PTHR10088">
    <property type="entry name" value="GLUCOKINASE REGULATORY PROTEIN"/>
    <property type="match status" value="1"/>
</dbReference>
<dbReference type="GO" id="GO:0046348">
    <property type="term" value="P:amino sugar catabolic process"/>
    <property type="evidence" value="ECO:0007669"/>
    <property type="project" value="InterPro"/>
</dbReference>
<evidence type="ECO:0000256" key="8">
    <source>
        <dbReference type="ARBA" id="ARBA00067056"/>
    </source>
</evidence>
<feature type="active site" evidence="12">
    <location>
        <position position="114"/>
    </location>
</feature>
<keyword evidence="3 12" id="KW-0119">Carbohydrate metabolism</keyword>
<dbReference type="FunFam" id="1.10.8.1080:FF:000001">
    <property type="entry name" value="N-acetylmuramic acid 6-phosphate etherase"/>
    <property type="match status" value="1"/>
</dbReference>
<dbReference type="STRING" id="1321606.SAMD00020551_3975"/>
<comment type="catalytic activity">
    <reaction evidence="4 12">
        <text>N-acetyl-D-muramate 6-phosphate + H2O = N-acetyl-D-glucosamine 6-phosphate + (R)-lactate</text>
        <dbReference type="Rhea" id="RHEA:26410"/>
        <dbReference type="ChEBI" id="CHEBI:15377"/>
        <dbReference type="ChEBI" id="CHEBI:16004"/>
        <dbReference type="ChEBI" id="CHEBI:57513"/>
        <dbReference type="ChEBI" id="CHEBI:58722"/>
        <dbReference type="EC" id="4.2.1.126"/>
    </reaction>
</comment>
<comment type="miscellaneous">
    <text evidence="12">A lyase-type mechanism (elimination/hydration) is suggested for the cleavage of the lactyl ether bond of MurNAc 6-phosphate, with the formation of an alpha,beta-unsaturated aldehyde intermediate with (E)-stereochemistry, followed by the syn addition of water to give product.</text>
</comment>
<dbReference type="GO" id="GO:0097367">
    <property type="term" value="F:carbohydrate derivative binding"/>
    <property type="evidence" value="ECO:0007669"/>
    <property type="project" value="InterPro"/>
</dbReference>
<evidence type="ECO:0000313" key="15">
    <source>
        <dbReference type="Proteomes" id="UP000031014"/>
    </source>
</evidence>
<dbReference type="PROSITE" id="PS01272">
    <property type="entry name" value="GCKR"/>
    <property type="match status" value="1"/>
</dbReference>
<evidence type="ECO:0000256" key="11">
    <source>
        <dbReference type="ARBA" id="ARBA00084049"/>
    </source>
</evidence>
<comment type="similarity">
    <text evidence="7 12">Belongs to the GCKR-like family. MurNAc-6-P etherase subfamily.</text>
</comment>
<dbReference type="PANTHER" id="PTHR10088:SF4">
    <property type="entry name" value="GLUCOKINASE REGULATORY PROTEIN"/>
    <property type="match status" value="1"/>
</dbReference>
<dbReference type="GO" id="GO:0016803">
    <property type="term" value="F:ether hydrolase activity"/>
    <property type="evidence" value="ECO:0007669"/>
    <property type="project" value="TreeGrafter"/>
</dbReference>
<dbReference type="GO" id="GO:0097173">
    <property type="term" value="P:N-acetylmuramic acid catabolic process"/>
    <property type="evidence" value="ECO:0007669"/>
    <property type="project" value="UniProtKB-UniPathway"/>
</dbReference>
<dbReference type="PROSITE" id="PS51464">
    <property type="entry name" value="SIS"/>
    <property type="match status" value="1"/>
</dbReference>
<evidence type="ECO:0000256" key="7">
    <source>
        <dbReference type="ARBA" id="ARBA00061234"/>
    </source>
</evidence>
<comment type="subunit">
    <text evidence="1 12">Homodimer.</text>
</comment>
<dbReference type="EMBL" id="BASE01000095">
    <property type="protein sequence ID" value="GAM15817.1"/>
    <property type="molecule type" value="Genomic_DNA"/>
</dbReference>
<keyword evidence="15" id="KW-1185">Reference proteome</keyword>
<dbReference type="NCBIfam" id="TIGR00274">
    <property type="entry name" value="N-acetylmuramic acid 6-phosphate etherase"/>
    <property type="match status" value="1"/>
</dbReference>
<evidence type="ECO:0000256" key="12">
    <source>
        <dbReference type="HAMAP-Rule" id="MF_00068"/>
    </source>
</evidence>
<dbReference type="Gene3D" id="1.10.8.1080">
    <property type="match status" value="1"/>
</dbReference>
<accession>A0A0A8X9W9</accession>
<dbReference type="Gene3D" id="3.40.50.10490">
    <property type="entry name" value="Glucose-6-phosphate isomerase like protein, domain 1"/>
    <property type="match status" value="1"/>
</dbReference>
<sequence>MEIAKLNTEQQNPKTMNIDLMSTEEIITIINQEDTLVPNVLARQVPNISEVVDRIVDAFKKGGRLIYIGAGTSGRLGIIDASECPPTFGTDPGLVVGIIAGGKEAMTEALEGVEDDKQQGQADLANINLTPDDIVVGIAASGRTPYTIGALEYAKEIGALTVSVVCSKDSEMEKISDHSISAVVGPEVITGSTRMKAGTAQKLVLNMLSTASMIKLGKVYGNLMVDVQMTNEKLHNRAVNIVKMATGASDEEARTAIKEQNYHTKAAILQITTGLRGTEVKELLEKHGGYLRDAISEFYKDGAN</sequence>
<name>A0A0A8X9W9_MESS1</name>
<evidence type="ECO:0000259" key="13">
    <source>
        <dbReference type="PROSITE" id="PS51464"/>
    </source>
</evidence>
<comment type="pathway">
    <text evidence="12">Amino-sugar metabolism; N-acetylmuramate degradation.</text>
</comment>
<dbReference type="Proteomes" id="UP000031014">
    <property type="component" value="Unassembled WGS sequence"/>
</dbReference>
<dbReference type="OrthoDB" id="9813395at2"/>
<dbReference type="InterPro" id="IPR001347">
    <property type="entry name" value="SIS_dom"/>
</dbReference>
<gene>
    <name evidence="12" type="primary">murQ</name>
    <name evidence="14" type="ORF">SAMD00020551_3975</name>
</gene>
<proteinExistence type="inferred from homology"/>
<evidence type="ECO:0000256" key="3">
    <source>
        <dbReference type="ARBA" id="ARBA00023277"/>
    </source>
</evidence>
<dbReference type="GO" id="GO:0009254">
    <property type="term" value="P:peptidoglycan turnover"/>
    <property type="evidence" value="ECO:0007669"/>
    <property type="project" value="TreeGrafter"/>
</dbReference>
<dbReference type="InterPro" id="IPR040190">
    <property type="entry name" value="MURQ/GCKR"/>
</dbReference>
<evidence type="ECO:0000256" key="9">
    <source>
        <dbReference type="ARBA" id="ARBA00070061"/>
    </source>
</evidence>
<dbReference type="InterPro" id="IPR005486">
    <property type="entry name" value="Glucokinase_regulatory_CS"/>
</dbReference>
<dbReference type="NCBIfam" id="NF003915">
    <property type="entry name" value="PRK05441.1"/>
    <property type="match status" value="1"/>
</dbReference>
<evidence type="ECO:0000256" key="2">
    <source>
        <dbReference type="ARBA" id="ARBA00023239"/>
    </source>
</evidence>
<dbReference type="CDD" id="cd05007">
    <property type="entry name" value="SIS_Etherase"/>
    <property type="match status" value="1"/>
</dbReference>
<keyword evidence="2 12" id="KW-0456">Lyase</keyword>
<feature type="active site" description="Proton donor" evidence="12">
    <location>
        <position position="83"/>
    </location>
</feature>
<dbReference type="EC" id="4.2.1.126" evidence="8 12"/>
<comment type="caution">
    <text evidence="14">The sequence shown here is derived from an EMBL/GenBank/DDBJ whole genome shotgun (WGS) entry which is preliminary data.</text>
</comment>
<comment type="function">
    <text evidence="12">Specifically catalyzes the cleavage of the D-lactyl ether substituent of MurNAc 6-phosphate, producing GlcNAc 6-phosphate and D-lactate.</text>
</comment>
<dbReference type="RefSeq" id="WP_041967441.1">
    <property type="nucleotide sequence ID" value="NZ_BASE01000095.1"/>
</dbReference>
<dbReference type="InterPro" id="IPR046348">
    <property type="entry name" value="SIS_dom_sf"/>
</dbReference>
<dbReference type="AlphaFoldDB" id="A0A0A8X9W9"/>
<comment type="pathway">
    <text evidence="6">Cell wall biogenesis.</text>
</comment>
<protein>
    <recommendedName>
        <fullName evidence="9 12">N-acetylmuramic acid 6-phosphate etherase</fullName>
        <shortName evidence="12">MurNAc-6-P etherase</shortName>
        <ecNumber evidence="8 12">4.2.1.126</ecNumber>
    </recommendedName>
    <alternativeName>
        <fullName evidence="11 12">N-acetylmuramic acid 6-phosphate hydrolase</fullName>
    </alternativeName>
    <alternativeName>
        <fullName evidence="10 12">N-acetylmuramic acid 6-phosphate lyase</fullName>
    </alternativeName>
</protein>
<dbReference type="Pfam" id="PF22645">
    <property type="entry name" value="GKRP_SIS_N"/>
    <property type="match status" value="1"/>
</dbReference>
<organism evidence="14 15">
    <name type="scientific">Mesobacillus selenatarsenatis (strain DSM 18680 / JCM 14380 / FERM P-15431 / SF-1)</name>
    <dbReference type="NCBI Taxonomy" id="1321606"/>
    <lineage>
        <taxon>Bacteria</taxon>
        <taxon>Bacillati</taxon>
        <taxon>Bacillota</taxon>
        <taxon>Bacilli</taxon>
        <taxon>Bacillales</taxon>
        <taxon>Bacillaceae</taxon>
        <taxon>Mesobacillus</taxon>
    </lineage>
</organism>
<evidence type="ECO:0000256" key="4">
    <source>
        <dbReference type="ARBA" id="ARBA00051747"/>
    </source>
</evidence>
<dbReference type="HAMAP" id="MF_00068">
    <property type="entry name" value="MurQ"/>
    <property type="match status" value="1"/>
</dbReference>
<dbReference type="SUPFAM" id="SSF53697">
    <property type="entry name" value="SIS domain"/>
    <property type="match status" value="1"/>
</dbReference>